<comment type="caution">
    <text evidence="6">The sequence shown here is derived from an EMBL/GenBank/DDBJ whole genome shotgun (WGS) entry which is preliminary data.</text>
</comment>
<keyword evidence="2" id="KW-0560">Oxidoreductase</keyword>
<accession>A0ABU2MR26</accession>
<keyword evidence="6" id="KW-0223">Dioxygenase</keyword>
<gene>
    <name evidence="6" type="ORF">RM590_15260</name>
</gene>
<dbReference type="RefSeq" id="WP_311705102.1">
    <property type="nucleotide sequence ID" value="NZ_JAVREL010000008.1"/>
</dbReference>
<comment type="cofactor">
    <cofactor evidence="1">
        <name>Fe(2+)</name>
        <dbReference type="ChEBI" id="CHEBI:29033"/>
    </cofactor>
</comment>
<evidence type="ECO:0000256" key="2">
    <source>
        <dbReference type="ARBA" id="ARBA00023002"/>
    </source>
</evidence>
<dbReference type="Pfam" id="PF02668">
    <property type="entry name" value="TauD"/>
    <property type="match status" value="1"/>
</dbReference>
<keyword evidence="3" id="KW-0408">Iron</keyword>
<evidence type="ECO:0000313" key="7">
    <source>
        <dbReference type="Proteomes" id="UP001183246"/>
    </source>
</evidence>
<sequence length="322" mass="35896">MDVTAPFPDTPLSFAAPDGGGPVLLRPPAGTADTYAWLSESRQTIDGILLRHGGVVLRDLGINSVSGFNKAVQLLHPDLLDYVNRSTPRTRLGGKLYTATEYPAEKTIALHNESSYTDVWPEKIFFYSAVVAAVGGETPVADSRGVHRRIDAAVREKFERTGVRYVRNFTAGIDLSWPEVFQTDDRSRVEEFCAAHGIDVTWRAGRTELTTTQVCQATVAHPTTGERVWFNQAHLFHLSALAEREQRALIDTLGEENVPRNAFYGDGEPIEREVLEHIRDVYEREKVVFPWRQGDIMLLDNLLAAHGRQPFQGTRKVVVAMG</sequence>
<protein>
    <submittedName>
        <fullName evidence="6">TauD/TfdA family dioxygenase</fullName>
    </submittedName>
</protein>
<dbReference type="InterPro" id="IPR042098">
    <property type="entry name" value="TauD-like_sf"/>
</dbReference>
<dbReference type="InterPro" id="IPR003819">
    <property type="entry name" value="TauD/TfdA-like"/>
</dbReference>
<evidence type="ECO:0000256" key="1">
    <source>
        <dbReference type="ARBA" id="ARBA00001954"/>
    </source>
</evidence>
<organism evidence="6 7">
    <name type="scientific">Streptomyces litchfieldiae</name>
    <dbReference type="NCBI Taxonomy" id="3075543"/>
    <lineage>
        <taxon>Bacteria</taxon>
        <taxon>Bacillati</taxon>
        <taxon>Actinomycetota</taxon>
        <taxon>Actinomycetes</taxon>
        <taxon>Kitasatosporales</taxon>
        <taxon>Streptomycetaceae</taxon>
        <taxon>Streptomyces</taxon>
    </lineage>
</organism>
<dbReference type="Proteomes" id="UP001183246">
    <property type="component" value="Unassembled WGS sequence"/>
</dbReference>
<keyword evidence="4" id="KW-0045">Antibiotic biosynthesis</keyword>
<dbReference type="InterPro" id="IPR050411">
    <property type="entry name" value="AlphaKG_dependent_hydroxylases"/>
</dbReference>
<feature type="domain" description="TauD/TfdA-like" evidence="5">
    <location>
        <begin position="33"/>
        <end position="320"/>
    </location>
</feature>
<dbReference type="PANTHER" id="PTHR10696">
    <property type="entry name" value="GAMMA-BUTYROBETAINE HYDROXYLASE-RELATED"/>
    <property type="match status" value="1"/>
</dbReference>
<reference evidence="7" key="1">
    <citation type="submission" date="2023-07" db="EMBL/GenBank/DDBJ databases">
        <title>30 novel species of actinomycetes from the DSMZ collection.</title>
        <authorList>
            <person name="Nouioui I."/>
        </authorList>
    </citation>
    <scope>NUCLEOTIDE SEQUENCE [LARGE SCALE GENOMIC DNA]</scope>
    <source>
        <strain evidence="7">DSM 44938</strain>
    </source>
</reference>
<evidence type="ECO:0000313" key="6">
    <source>
        <dbReference type="EMBL" id="MDT0343965.1"/>
    </source>
</evidence>
<dbReference type="PANTHER" id="PTHR10696:SF56">
    <property type="entry name" value="TAUD_TFDA-LIKE DOMAIN-CONTAINING PROTEIN"/>
    <property type="match status" value="1"/>
</dbReference>
<dbReference type="SUPFAM" id="SSF51197">
    <property type="entry name" value="Clavaminate synthase-like"/>
    <property type="match status" value="1"/>
</dbReference>
<evidence type="ECO:0000256" key="3">
    <source>
        <dbReference type="ARBA" id="ARBA00023004"/>
    </source>
</evidence>
<dbReference type="Gene3D" id="3.60.130.10">
    <property type="entry name" value="Clavaminate synthase-like"/>
    <property type="match status" value="1"/>
</dbReference>
<dbReference type="GO" id="GO:0051213">
    <property type="term" value="F:dioxygenase activity"/>
    <property type="evidence" value="ECO:0007669"/>
    <property type="project" value="UniProtKB-KW"/>
</dbReference>
<evidence type="ECO:0000259" key="5">
    <source>
        <dbReference type="Pfam" id="PF02668"/>
    </source>
</evidence>
<keyword evidence="7" id="KW-1185">Reference proteome</keyword>
<proteinExistence type="predicted"/>
<evidence type="ECO:0000256" key="4">
    <source>
        <dbReference type="ARBA" id="ARBA00023194"/>
    </source>
</evidence>
<dbReference type="EMBL" id="JAVREL010000008">
    <property type="protein sequence ID" value="MDT0343965.1"/>
    <property type="molecule type" value="Genomic_DNA"/>
</dbReference>
<name>A0ABU2MR26_9ACTN</name>